<feature type="domain" description="DUF7168" evidence="3">
    <location>
        <begin position="236"/>
        <end position="349"/>
    </location>
</feature>
<proteinExistence type="predicted"/>
<dbReference type="Proteomes" id="UP000198605">
    <property type="component" value="Unassembled WGS sequence"/>
</dbReference>
<dbReference type="InterPro" id="IPR024498">
    <property type="entry name" value="DUF2786"/>
</dbReference>
<dbReference type="STRING" id="47854.GA0070603_3422"/>
<dbReference type="Pfam" id="PF10979">
    <property type="entry name" value="DUF2786"/>
    <property type="match status" value="1"/>
</dbReference>
<accession>A0A1C6V878</accession>
<keyword evidence="5" id="KW-1185">Reference proteome</keyword>
<reference evidence="5" key="1">
    <citation type="submission" date="2016-06" db="EMBL/GenBank/DDBJ databases">
        <authorList>
            <person name="Varghese N."/>
            <person name="Submissions Spin"/>
        </authorList>
    </citation>
    <scope>NUCLEOTIDE SEQUENCE [LARGE SCALE GENOMIC DNA]</scope>
    <source>
        <strain evidence="5">DSM 44151</strain>
    </source>
</reference>
<dbReference type="InterPro" id="IPR055592">
    <property type="entry name" value="DUF7168"/>
</dbReference>
<dbReference type="EMBL" id="FMIB01000002">
    <property type="protein sequence ID" value="SCL62539.1"/>
    <property type="molecule type" value="Genomic_DNA"/>
</dbReference>
<gene>
    <name evidence="4" type="ORF">GA0070603_3422</name>
</gene>
<dbReference type="RefSeq" id="WP_091314754.1">
    <property type="nucleotide sequence ID" value="NZ_FMIB01000002.1"/>
</dbReference>
<feature type="region of interest" description="Disordered" evidence="1">
    <location>
        <begin position="369"/>
        <end position="397"/>
    </location>
</feature>
<feature type="domain" description="DUF2786" evidence="2">
    <location>
        <begin position="168"/>
        <end position="206"/>
    </location>
</feature>
<dbReference type="GeneID" id="43280060"/>
<dbReference type="Pfam" id="PF23771">
    <property type="entry name" value="DUF7168"/>
    <property type="match status" value="1"/>
</dbReference>
<evidence type="ECO:0000313" key="5">
    <source>
        <dbReference type="Proteomes" id="UP000198605"/>
    </source>
</evidence>
<organism evidence="4 5">
    <name type="scientific">Micromonospora chersina</name>
    <dbReference type="NCBI Taxonomy" id="47854"/>
    <lineage>
        <taxon>Bacteria</taxon>
        <taxon>Bacillati</taxon>
        <taxon>Actinomycetota</taxon>
        <taxon>Actinomycetes</taxon>
        <taxon>Micromonosporales</taxon>
        <taxon>Micromonosporaceae</taxon>
        <taxon>Micromonospora</taxon>
    </lineage>
</organism>
<sequence length="397" mass="42432">MPDAEQVLADALAAARGTDVRAAERALDRLVVGDPPAVDAALLARLTHGVARLWPRGWQPVDLERIATRRLTPRGARLVRDALAAQRRAMPQPVPSWFDDQLAELDARWDGDPGWLDRRADGDRISALRDAVDALALLEGLPPIAVLRPPPGGPAAAPRAAAPPTGSRMLDRVRALLAKAESTTFPAEAEALTGKAQELMARHSIDAALLDAAAERPDRPGGVRLGTDAPYAAAKALLIQEVAAANRCESIWSDDLGFATVLGFPADLTAVELLHTSLLVQATAAMLRGRGERRAGSGRRTKGYDESFLNAFALRIGERLRAATATAAEERADDRLLPVLAARSDAVKERVDQLFPGVTRHRLQVRDAEGWTSGTTAADRASLDAGTPTRRPVRGGR</sequence>
<protein>
    <submittedName>
        <fullName evidence="4">Uncharacterized protein</fullName>
    </submittedName>
</protein>
<dbReference type="AlphaFoldDB" id="A0A1C6V878"/>
<dbReference type="OrthoDB" id="3508128at2"/>
<evidence type="ECO:0000259" key="3">
    <source>
        <dbReference type="Pfam" id="PF23771"/>
    </source>
</evidence>
<name>A0A1C6V878_9ACTN</name>
<evidence type="ECO:0000256" key="1">
    <source>
        <dbReference type="SAM" id="MobiDB-lite"/>
    </source>
</evidence>
<evidence type="ECO:0000313" key="4">
    <source>
        <dbReference type="EMBL" id="SCL62539.1"/>
    </source>
</evidence>
<evidence type="ECO:0000259" key="2">
    <source>
        <dbReference type="Pfam" id="PF10979"/>
    </source>
</evidence>